<proteinExistence type="predicted"/>
<accession>A0A327YPW1</accession>
<gene>
    <name evidence="2" type="ORF">B0I26_101118</name>
</gene>
<comment type="caution">
    <text evidence="2">The sequence shown here is derived from an EMBL/GenBank/DDBJ whole genome shotgun (WGS) entry which is preliminary data.</text>
</comment>
<dbReference type="InterPro" id="IPR027393">
    <property type="entry name" value="Virus_scaffolding_prot_C"/>
</dbReference>
<name>A0A327YPW1_9BACL</name>
<sequence length="83" mass="9961">MKTHKKCYKLIKTSKKQVATFGLSPEQWFTLQLEAQLFLDEMCYRFNKQRLEMLMNDAIEKKDKKRFMEIAAIYSQYIGAENQ</sequence>
<dbReference type="RefSeq" id="WP_181502653.1">
    <property type="nucleotide sequence ID" value="NZ_QLMH01000001.1"/>
</dbReference>
<dbReference type="Proteomes" id="UP000248555">
    <property type="component" value="Unassembled WGS sequence"/>
</dbReference>
<dbReference type="SMART" id="SM00914">
    <property type="entry name" value="IDEAL"/>
    <property type="match status" value="1"/>
</dbReference>
<dbReference type="EMBL" id="QLMH01000001">
    <property type="protein sequence ID" value="RAK23164.1"/>
    <property type="molecule type" value="Genomic_DNA"/>
</dbReference>
<evidence type="ECO:0000313" key="2">
    <source>
        <dbReference type="EMBL" id="RAK23164.1"/>
    </source>
</evidence>
<reference evidence="2 3" key="1">
    <citation type="submission" date="2018-06" db="EMBL/GenBank/DDBJ databases">
        <title>Genomic Encyclopedia of Type Strains, Phase III (KMG-III): the genomes of soil and plant-associated and newly described type strains.</title>
        <authorList>
            <person name="Whitman W."/>
        </authorList>
    </citation>
    <scope>NUCLEOTIDE SEQUENCE [LARGE SCALE GENOMIC DNA]</scope>
    <source>
        <strain evidence="2 3">CGMCC 1.8979</strain>
    </source>
</reference>
<dbReference type="InterPro" id="IPR014957">
    <property type="entry name" value="IDEAL_dom"/>
</dbReference>
<organism evidence="2 3">
    <name type="scientific">Paranoxybacillus vitaminiphilus</name>
    <dbReference type="NCBI Taxonomy" id="581036"/>
    <lineage>
        <taxon>Bacteria</taxon>
        <taxon>Bacillati</taxon>
        <taxon>Bacillota</taxon>
        <taxon>Bacilli</taxon>
        <taxon>Bacillales</taxon>
        <taxon>Anoxybacillaceae</taxon>
        <taxon>Paranoxybacillus</taxon>
    </lineage>
</organism>
<evidence type="ECO:0000259" key="1">
    <source>
        <dbReference type="SMART" id="SM00914"/>
    </source>
</evidence>
<feature type="domain" description="IDEAL" evidence="1">
    <location>
        <begin position="38"/>
        <end position="74"/>
    </location>
</feature>
<protein>
    <submittedName>
        <fullName evidence="2">IDEAL domain-containing protein</fullName>
    </submittedName>
</protein>
<dbReference type="AlphaFoldDB" id="A0A327YPW1"/>
<evidence type="ECO:0000313" key="3">
    <source>
        <dbReference type="Proteomes" id="UP000248555"/>
    </source>
</evidence>
<dbReference type="Gene3D" id="4.10.810.10">
    <property type="entry name" value="Virus Scaffolding Protein, Chain A"/>
    <property type="match status" value="1"/>
</dbReference>
<dbReference type="Pfam" id="PF08858">
    <property type="entry name" value="IDEAL"/>
    <property type="match status" value="1"/>
</dbReference>
<keyword evidence="3" id="KW-1185">Reference proteome</keyword>